<dbReference type="RefSeq" id="WP_120467466.1">
    <property type="nucleotide sequence ID" value="NZ_RAYQ01000004.1"/>
</dbReference>
<dbReference type="Proteomes" id="UP000280696">
    <property type="component" value="Unassembled WGS sequence"/>
</dbReference>
<dbReference type="InterPro" id="IPR006439">
    <property type="entry name" value="HAD-SF_hydro_IA"/>
</dbReference>
<dbReference type="Gene3D" id="1.10.150.240">
    <property type="entry name" value="Putative phosphatase, domain 2"/>
    <property type="match status" value="1"/>
</dbReference>
<dbReference type="InterPro" id="IPR036412">
    <property type="entry name" value="HAD-like_sf"/>
</dbReference>
<organism evidence="1 2">
    <name type="scientific">Parablautia intestinalis</name>
    <dbReference type="NCBI Taxonomy" id="2320100"/>
    <lineage>
        <taxon>Bacteria</taxon>
        <taxon>Bacillati</taxon>
        <taxon>Bacillota</taxon>
        <taxon>Clostridia</taxon>
        <taxon>Lachnospirales</taxon>
        <taxon>Lachnospiraceae</taxon>
        <taxon>Parablautia</taxon>
    </lineage>
</organism>
<keyword evidence="2" id="KW-1185">Reference proteome</keyword>
<gene>
    <name evidence="1" type="ORF">D7V94_05090</name>
</gene>
<evidence type="ECO:0000313" key="1">
    <source>
        <dbReference type="EMBL" id="RKI92712.1"/>
    </source>
</evidence>
<dbReference type="Pfam" id="PF00702">
    <property type="entry name" value="Hydrolase"/>
    <property type="match status" value="1"/>
</dbReference>
<dbReference type="SFLD" id="SFLDS00003">
    <property type="entry name" value="Haloacid_Dehalogenase"/>
    <property type="match status" value="1"/>
</dbReference>
<protein>
    <submittedName>
        <fullName evidence="1">Noncanonical pyrimidine nucleotidase, YjjG family</fullName>
    </submittedName>
</protein>
<evidence type="ECO:0000313" key="2">
    <source>
        <dbReference type="Proteomes" id="UP000280696"/>
    </source>
</evidence>
<dbReference type="EMBL" id="RAYQ01000004">
    <property type="protein sequence ID" value="RKI92712.1"/>
    <property type="molecule type" value="Genomic_DNA"/>
</dbReference>
<dbReference type="PANTHER" id="PTHR47478">
    <property type="match status" value="1"/>
</dbReference>
<proteinExistence type="predicted"/>
<accession>A0A3A9AMS2</accession>
<dbReference type="InterPro" id="IPR023198">
    <property type="entry name" value="PGP-like_dom2"/>
</dbReference>
<name>A0A3A9AMS2_9FIRM</name>
<dbReference type="PANTHER" id="PTHR47478:SF1">
    <property type="entry name" value="PYRIMIDINE 5'-NUCLEOTIDASE YJJG"/>
    <property type="match status" value="1"/>
</dbReference>
<dbReference type="OrthoDB" id="9802350at2"/>
<comment type="caution">
    <text evidence="1">The sequence shown here is derived from an EMBL/GenBank/DDBJ whole genome shotgun (WGS) entry which is preliminary data.</text>
</comment>
<sequence length="228" mass="26350">MKKFDTILWDVDQTLLDFELSQAYALGKSFRQFGLEMEDSALSLYVDINNTYWKRHELGEVSKAELLTGRFRTLFSELAIKDIDIGNFASVYQEALGSVFYFRDDSYNLCRRLKGRVRQYAVTNGVTSTQQNKLHLSGLDKILDGIFISEEIGYPKPQKKYFEICFKKIPDFRKEKAIIVGDSLSSDMRGGNEAGIACCWYNPEGKENNLELKIDYEIKNLWEVEKII</sequence>
<reference evidence="1 2" key="1">
    <citation type="submission" date="2018-09" db="EMBL/GenBank/DDBJ databases">
        <title>Murine metabolic-syndrome-specific gut microbial biobank.</title>
        <authorList>
            <person name="Liu C."/>
        </authorList>
    </citation>
    <scope>NUCLEOTIDE SEQUENCE [LARGE SCALE GENOMIC DNA]</scope>
    <source>
        <strain evidence="1 2">0.1xD8-82</strain>
    </source>
</reference>
<dbReference type="InterPro" id="IPR011951">
    <property type="entry name" value="HAD-SF_hydro_IA_YjjG/PynA"/>
</dbReference>
<dbReference type="SUPFAM" id="SSF56784">
    <property type="entry name" value="HAD-like"/>
    <property type="match status" value="1"/>
</dbReference>
<dbReference type="InterPro" id="IPR052550">
    <property type="entry name" value="Pyrimidine_5'-ntase_YjjG"/>
</dbReference>
<dbReference type="InterPro" id="IPR023214">
    <property type="entry name" value="HAD_sf"/>
</dbReference>
<dbReference type="Gene3D" id="3.40.50.1000">
    <property type="entry name" value="HAD superfamily/HAD-like"/>
    <property type="match status" value="1"/>
</dbReference>
<dbReference type="GO" id="GO:0008253">
    <property type="term" value="F:5'-nucleotidase activity"/>
    <property type="evidence" value="ECO:0007669"/>
    <property type="project" value="InterPro"/>
</dbReference>
<dbReference type="SFLD" id="SFLDG01129">
    <property type="entry name" value="C1.5:_HAD__Beta-PGM__Phosphata"/>
    <property type="match status" value="1"/>
</dbReference>
<dbReference type="NCBIfam" id="TIGR02254">
    <property type="entry name" value="YjjG_YfnB"/>
    <property type="match status" value="1"/>
</dbReference>
<dbReference type="NCBIfam" id="TIGR01549">
    <property type="entry name" value="HAD-SF-IA-v1"/>
    <property type="match status" value="1"/>
</dbReference>
<dbReference type="AlphaFoldDB" id="A0A3A9AMS2"/>